<proteinExistence type="predicted"/>
<keyword evidence="2" id="KW-1185">Reference proteome</keyword>
<gene>
    <name evidence="1" type="ORF">SAMN02745136_02481</name>
</gene>
<reference evidence="1 2" key="1">
    <citation type="submission" date="2016-11" db="EMBL/GenBank/DDBJ databases">
        <authorList>
            <person name="Jaros S."/>
            <person name="Januszkiewicz K."/>
            <person name="Wedrychowicz H."/>
        </authorList>
    </citation>
    <scope>NUCLEOTIDE SEQUENCE [LARGE SCALE GENOMIC DNA]</scope>
    <source>
        <strain evidence="1 2">DSM 15929</strain>
    </source>
</reference>
<name>A0A1M6SJI9_9FIRM</name>
<evidence type="ECO:0000313" key="1">
    <source>
        <dbReference type="EMBL" id="SHK44748.1"/>
    </source>
</evidence>
<evidence type="ECO:0000313" key="2">
    <source>
        <dbReference type="Proteomes" id="UP000184386"/>
    </source>
</evidence>
<dbReference type="AlphaFoldDB" id="A0A1M6SJI9"/>
<accession>A0A1M6SJI9</accession>
<dbReference type="EMBL" id="FRAC01000012">
    <property type="protein sequence ID" value="SHK44748.1"/>
    <property type="molecule type" value="Genomic_DNA"/>
</dbReference>
<dbReference type="RefSeq" id="WP_073276339.1">
    <property type="nucleotide sequence ID" value="NZ_FRAC01000012.1"/>
</dbReference>
<dbReference type="Proteomes" id="UP000184386">
    <property type="component" value="Unassembled WGS sequence"/>
</dbReference>
<organism evidence="1 2">
    <name type="scientific">Anaerocolumna jejuensis DSM 15929</name>
    <dbReference type="NCBI Taxonomy" id="1121322"/>
    <lineage>
        <taxon>Bacteria</taxon>
        <taxon>Bacillati</taxon>
        <taxon>Bacillota</taxon>
        <taxon>Clostridia</taxon>
        <taxon>Lachnospirales</taxon>
        <taxon>Lachnospiraceae</taxon>
        <taxon>Anaerocolumna</taxon>
    </lineage>
</organism>
<protein>
    <submittedName>
        <fullName evidence="1">Uncharacterized protein</fullName>
    </submittedName>
</protein>
<sequence length="155" mass="16889">MSLKKSVTWKVIITMVIVLALVFTGMPLSETYAAAYTKSLTKTVTLQPGETMTWILASKARGEVPLTYNIVSLKGVKKNEKVTINFLGPDDEYSYSISPLKAGAKKTLSAYASNSSTFGAFALVSNNTSGTVKIKLTFNVKSGKNIIKTKEYMKE</sequence>